<accession>A0ABR3NXT2</accession>
<organism evidence="2 3">
    <name type="scientific">Cirrhinus molitorella</name>
    <name type="common">mud carp</name>
    <dbReference type="NCBI Taxonomy" id="172907"/>
    <lineage>
        <taxon>Eukaryota</taxon>
        <taxon>Metazoa</taxon>
        <taxon>Chordata</taxon>
        <taxon>Craniata</taxon>
        <taxon>Vertebrata</taxon>
        <taxon>Euteleostomi</taxon>
        <taxon>Actinopterygii</taxon>
        <taxon>Neopterygii</taxon>
        <taxon>Teleostei</taxon>
        <taxon>Ostariophysi</taxon>
        <taxon>Cypriniformes</taxon>
        <taxon>Cyprinidae</taxon>
        <taxon>Labeoninae</taxon>
        <taxon>Labeonini</taxon>
        <taxon>Cirrhinus</taxon>
    </lineage>
</organism>
<dbReference type="Proteomes" id="UP001558613">
    <property type="component" value="Unassembled WGS sequence"/>
</dbReference>
<keyword evidence="3" id="KW-1185">Reference proteome</keyword>
<sequence length="71" mass="7946">MAHLPDCTQLNPVTPTLLPGCRRRRDDAPPSHSGPCRAIARIYEQVFVRRGFLPVGNTQIHTRMLLCVAHS</sequence>
<evidence type="ECO:0000313" key="2">
    <source>
        <dbReference type="EMBL" id="KAL1281833.1"/>
    </source>
</evidence>
<proteinExistence type="predicted"/>
<evidence type="ECO:0000256" key="1">
    <source>
        <dbReference type="SAM" id="MobiDB-lite"/>
    </source>
</evidence>
<gene>
    <name evidence="2" type="ORF">QQF64_000636</name>
</gene>
<comment type="caution">
    <text evidence="2">The sequence shown here is derived from an EMBL/GenBank/DDBJ whole genome shotgun (WGS) entry which is preliminary data.</text>
</comment>
<evidence type="ECO:0000313" key="3">
    <source>
        <dbReference type="Proteomes" id="UP001558613"/>
    </source>
</evidence>
<name>A0ABR3NXT2_9TELE</name>
<reference evidence="2 3" key="1">
    <citation type="submission" date="2023-09" db="EMBL/GenBank/DDBJ databases">
        <authorList>
            <person name="Wang M."/>
        </authorList>
    </citation>
    <scope>NUCLEOTIDE SEQUENCE [LARGE SCALE GENOMIC DNA]</scope>
    <source>
        <strain evidence="2">GT-2023</strain>
        <tissue evidence="2">Liver</tissue>
    </source>
</reference>
<feature type="region of interest" description="Disordered" evidence="1">
    <location>
        <begin position="1"/>
        <end position="34"/>
    </location>
</feature>
<dbReference type="EMBL" id="JAYMGO010000001">
    <property type="protein sequence ID" value="KAL1281833.1"/>
    <property type="molecule type" value="Genomic_DNA"/>
</dbReference>
<protein>
    <submittedName>
        <fullName evidence="2">Uncharacterized protein</fullName>
    </submittedName>
</protein>